<keyword evidence="11" id="KW-1185">Reference proteome</keyword>
<evidence type="ECO:0000313" key="10">
    <source>
        <dbReference type="EMBL" id="BAL81702.1"/>
    </source>
</evidence>
<comment type="subcellular location">
    <subcellularLocation>
        <location evidence="1">Cell membrane</location>
        <topology evidence="1">Multi-pass membrane protein</topology>
    </subcellularLocation>
</comment>
<keyword evidence="3 7" id="KW-0812">Transmembrane</keyword>
<comment type="similarity">
    <text evidence="6">Belongs to the ABC-4 integral membrane protein family.</text>
</comment>
<dbReference type="InterPro" id="IPR003838">
    <property type="entry name" value="ABC3_permease_C"/>
</dbReference>
<feature type="transmembrane region" description="Helical" evidence="7">
    <location>
        <begin position="21"/>
        <end position="45"/>
    </location>
</feature>
<dbReference type="Pfam" id="PF02687">
    <property type="entry name" value="FtsX"/>
    <property type="match status" value="1"/>
</dbReference>
<evidence type="ECO:0000259" key="9">
    <source>
        <dbReference type="Pfam" id="PF12704"/>
    </source>
</evidence>
<feature type="domain" description="ABC3 transporter permease C-terminal" evidence="8">
    <location>
        <begin position="281"/>
        <end position="392"/>
    </location>
</feature>
<dbReference type="InterPro" id="IPR050250">
    <property type="entry name" value="Macrolide_Exporter_MacB"/>
</dbReference>
<keyword evidence="5 7" id="KW-0472">Membrane</keyword>
<feature type="transmembrane region" description="Helical" evidence="7">
    <location>
        <begin position="322"/>
        <end position="347"/>
    </location>
</feature>
<organism evidence="10 11">
    <name type="scientific">Caldisericum exile (strain DSM 21853 / NBRC 104410 / AZM16c01)</name>
    <dbReference type="NCBI Taxonomy" id="511051"/>
    <lineage>
        <taxon>Bacteria</taxon>
        <taxon>Pseudomonadati</taxon>
        <taxon>Caldisericota/Cryosericota group</taxon>
        <taxon>Caldisericota</taxon>
        <taxon>Caldisericia</taxon>
        <taxon>Caldisericales</taxon>
        <taxon>Caldisericaceae</taxon>
        <taxon>Caldisericum</taxon>
    </lineage>
</organism>
<dbReference type="AlphaFoldDB" id="A0A7U6GG23"/>
<sequence length="399" mass="42392">MKILRIVRMAFDSLRLNRLRSILSTLGIVVGVASLILITSFGYGAQQEILSSINKIGSDAIIITPGKVNDVRRAFSSIGSAVTKPITYDDLQFLKSQIQGVIATPSLTTARATVKVGTNEISVTVSGVNEDFLSALGYDLASGRGFTSTDINSFMNYAILGSKIATDLFGTESPVGKSINLLNTKFYIIGVLVPQGSTMFGSVDRNIYIPITKLFSITNTNSLGAIYMKPPQGMSKDVLIALVKTLLTNRHGVENFTISDMAQFANLANTATSILTTALTLIGLIALIVGGIGIMNIMLATVAERTREIGIRKAVGANSRDILLQFLFESIVITVVGGTIGIILGVLGARLLNSLSRTAITPTSIIVGFSVSVAVGVFFGVYPAVKASKLNPVEALRYE</sequence>
<evidence type="ECO:0000256" key="6">
    <source>
        <dbReference type="ARBA" id="ARBA00038076"/>
    </source>
</evidence>
<feature type="domain" description="MacB-like periplasmic core" evidence="9">
    <location>
        <begin position="21"/>
        <end position="239"/>
    </location>
</feature>
<dbReference type="InterPro" id="IPR025857">
    <property type="entry name" value="MacB_PCD"/>
</dbReference>
<feature type="transmembrane region" description="Helical" evidence="7">
    <location>
        <begin position="278"/>
        <end position="302"/>
    </location>
</feature>
<dbReference type="RefSeq" id="WP_014454096.1">
    <property type="nucleotide sequence ID" value="NC_017096.1"/>
</dbReference>
<dbReference type="KEGG" id="cex:CSE_15760"/>
<evidence type="ECO:0000256" key="5">
    <source>
        <dbReference type="ARBA" id="ARBA00023136"/>
    </source>
</evidence>
<proteinExistence type="inferred from homology"/>
<dbReference type="PANTHER" id="PTHR30572">
    <property type="entry name" value="MEMBRANE COMPONENT OF TRANSPORTER-RELATED"/>
    <property type="match status" value="1"/>
</dbReference>
<protein>
    <submittedName>
        <fullName evidence="10">ABC transporter permease protein</fullName>
    </submittedName>
</protein>
<evidence type="ECO:0000256" key="4">
    <source>
        <dbReference type="ARBA" id="ARBA00022989"/>
    </source>
</evidence>
<keyword evidence="2" id="KW-1003">Cell membrane</keyword>
<dbReference type="GO" id="GO:0022857">
    <property type="term" value="F:transmembrane transporter activity"/>
    <property type="evidence" value="ECO:0007669"/>
    <property type="project" value="TreeGrafter"/>
</dbReference>
<reference evidence="10 11" key="1">
    <citation type="submission" date="2011-01" db="EMBL/GenBank/DDBJ databases">
        <title>Whole genome sequence of Caldisericum exile AZM16c01.</title>
        <authorList>
            <person name="Narita-Yamada S."/>
            <person name="Kawakoshi A."/>
            <person name="Nakamura S."/>
            <person name="Sasagawa M."/>
            <person name="Fukada J."/>
            <person name="Sekine M."/>
            <person name="Kato Y."/>
            <person name="Fukai R."/>
            <person name="Sasaki K."/>
            <person name="Hanamaki A."/>
            <person name="Narita H."/>
            <person name="Konno Y."/>
            <person name="Mori K."/>
            <person name="Yamazaki S."/>
            <person name="Suzuki K."/>
            <person name="Fujita N."/>
        </authorList>
    </citation>
    <scope>NUCLEOTIDE SEQUENCE [LARGE SCALE GENOMIC DNA]</scope>
    <source>
        <strain evidence="11">DSM 21853 / NBRC 104410 / AZM16c01</strain>
    </source>
</reference>
<dbReference type="PANTHER" id="PTHR30572:SF4">
    <property type="entry name" value="ABC TRANSPORTER PERMEASE YTRF"/>
    <property type="match status" value="1"/>
</dbReference>
<accession>A0A7U6GG23</accession>
<evidence type="ECO:0000256" key="2">
    <source>
        <dbReference type="ARBA" id="ARBA00022475"/>
    </source>
</evidence>
<evidence type="ECO:0000256" key="7">
    <source>
        <dbReference type="SAM" id="Phobius"/>
    </source>
</evidence>
<keyword evidence="4 7" id="KW-1133">Transmembrane helix</keyword>
<gene>
    <name evidence="10" type="ordered locus">CSE_15760</name>
</gene>
<name>A0A7U6GG23_CALEA</name>
<dbReference type="Pfam" id="PF12704">
    <property type="entry name" value="MacB_PCD"/>
    <property type="match status" value="1"/>
</dbReference>
<evidence type="ECO:0000259" key="8">
    <source>
        <dbReference type="Pfam" id="PF02687"/>
    </source>
</evidence>
<evidence type="ECO:0000256" key="3">
    <source>
        <dbReference type="ARBA" id="ARBA00022692"/>
    </source>
</evidence>
<dbReference type="Proteomes" id="UP000004793">
    <property type="component" value="Chromosome"/>
</dbReference>
<evidence type="ECO:0000313" key="11">
    <source>
        <dbReference type="Proteomes" id="UP000004793"/>
    </source>
</evidence>
<dbReference type="GO" id="GO:0005886">
    <property type="term" value="C:plasma membrane"/>
    <property type="evidence" value="ECO:0007669"/>
    <property type="project" value="UniProtKB-SubCell"/>
</dbReference>
<evidence type="ECO:0000256" key="1">
    <source>
        <dbReference type="ARBA" id="ARBA00004651"/>
    </source>
</evidence>
<feature type="transmembrane region" description="Helical" evidence="7">
    <location>
        <begin position="359"/>
        <end position="382"/>
    </location>
</feature>
<dbReference type="OrthoDB" id="9770036at2"/>
<dbReference type="EMBL" id="AP012051">
    <property type="protein sequence ID" value="BAL81702.1"/>
    <property type="molecule type" value="Genomic_DNA"/>
</dbReference>